<dbReference type="Proteomes" id="UP000541347">
    <property type="component" value="Unassembled WGS sequence"/>
</dbReference>
<proteinExistence type="predicted"/>
<accession>A0ABW9ZDG5</accession>
<gene>
    <name evidence="1" type="ORF">GWI71_00075</name>
</gene>
<sequence length="143" mass="15900">MATVARAVKWAYLAFAGERDKAGRYMIDHMSRVAERVKTPNEKMVAWLHDVVEDERYSLEELAADGFSRNVIAAVDAITKRDGEGYDEYLDRVAANRLARTVKLADLADNSDEARLALLPAETADRLRAKYAKAIARLAATGE</sequence>
<dbReference type="EMBL" id="JAABLP010000001">
    <property type="protein sequence ID" value="NBN62068.1"/>
    <property type="molecule type" value="Genomic_DNA"/>
</dbReference>
<dbReference type="RefSeq" id="WP_161672716.1">
    <property type="nucleotide sequence ID" value="NZ_JAABLP010000001.1"/>
</dbReference>
<comment type="caution">
    <text evidence="1">The sequence shown here is derived from an EMBL/GenBank/DDBJ whole genome shotgun (WGS) entry which is preliminary data.</text>
</comment>
<evidence type="ECO:0000313" key="1">
    <source>
        <dbReference type="EMBL" id="NBN62068.1"/>
    </source>
</evidence>
<evidence type="ECO:0008006" key="3">
    <source>
        <dbReference type="Google" id="ProtNLM"/>
    </source>
</evidence>
<evidence type="ECO:0000313" key="2">
    <source>
        <dbReference type="Proteomes" id="UP000541347"/>
    </source>
</evidence>
<name>A0ABW9ZDG5_9HYPH</name>
<reference evidence="1 2" key="1">
    <citation type="submission" date="2020-01" db="EMBL/GenBank/DDBJ databases">
        <authorList>
            <person name="Peng S.Y."/>
            <person name="Li J."/>
            <person name="Wang M."/>
            <person name="Wang L."/>
            <person name="Wang C.Q."/>
            <person name="Wang J.R."/>
        </authorList>
    </citation>
    <scope>NUCLEOTIDE SEQUENCE [LARGE SCALE GENOMIC DNA]</scope>
    <source>
        <strain evidence="1 2">XCT-34</strain>
    </source>
</reference>
<dbReference type="SUPFAM" id="SSF109604">
    <property type="entry name" value="HD-domain/PDEase-like"/>
    <property type="match status" value="1"/>
</dbReference>
<dbReference type="Gene3D" id="1.10.3210.10">
    <property type="entry name" value="Hypothetical protein af1432"/>
    <property type="match status" value="1"/>
</dbReference>
<keyword evidence="2" id="KW-1185">Reference proteome</keyword>
<protein>
    <recommendedName>
        <fullName evidence="3">HD domain-containing protein</fullName>
    </recommendedName>
</protein>
<organism evidence="1 2">
    <name type="scientific">Pannonibacter tanglangensis</name>
    <dbReference type="NCBI Taxonomy" id="2750084"/>
    <lineage>
        <taxon>Bacteria</taxon>
        <taxon>Pseudomonadati</taxon>
        <taxon>Pseudomonadota</taxon>
        <taxon>Alphaproteobacteria</taxon>
        <taxon>Hyphomicrobiales</taxon>
        <taxon>Stappiaceae</taxon>
        <taxon>Pannonibacter</taxon>
    </lineage>
</organism>